<protein>
    <submittedName>
        <fullName evidence="3">Pre-mRNA-splicing factor</fullName>
    </submittedName>
</protein>
<feature type="compositionally biased region" description="Basic and acidic residues" evidence="2">
    <location>
        <begin position="517"/>
        <end position="528"/>
    </location>
</feature>
<feature type="compositionally biased region" description="Basic residues" evidence="2">
    <location>
        <begin position="426"/>
        <end position="438"/>
    </location>
</feature>
<reference evidence="3" key="1">
    <citation type="submission" date="2023-06" db="EMBL/GenBank/DDBJ databases">
        <title>Survivors Of The Sea: Transcriptome response of Skeletonema marinoi to long-term dormancy.</title>
        <authorList>
            <person name="Pinder M.I.M."/>
            <person name="Kourtchenko O."/>
            <person name="Robertson E.K."/>
            <person name="Larsson T."/>
            <person name="Maumus F."/>
            <person name="Osuna-Cruz C.M."/>
            <person name="Vancaester E."/>
            <person name="Stenow R."/>
            <person name="Vandepoele K."/>
            <person name="Ploug H."/>
            <person name="Bruchert V."/>
            <person name="Godhe A."/>
            <person name="Topel M."/>
        </authorList>
    </citation>
    <scope>NUCLEOTIDE SEQUENCE</scope>
    <source>
        <strain evidence="3">R05AC</strain>
    </source>
</reference>
<feature type="compositionally biased region" description="Low complexity" evidence="2">
    <location>
        <begin position="1"/>
        <end position="14"/>
    </location>
</feature>
<comment type="caution">
    <text evidence="3">The sequence shown here is derived from an EMBL/GenBank/DDBJ whole genome shotgun (WGS) entry which is preliminary data.</text>
</comment>
<evidence type="ECO:0000256" key="1">
    <source>
        <dbReference type="PROSITE-ProRule" id="PRU00339"/>
    </source>
</evidence>
<dbReference type="Gene3D" id="1.25.40.10">
    <property type="entry name" value="Tetratricopeptide repeat domain"/>
    <property type="match status" value="2"/>
</dbReference>
<feature type="repeat" description="TPR" evidence="1">
    <location>
        <begin position="810"/>
        <end position="843"/>
    </location>
</feature>
<feature type="region of interest" description="Disordered" evidence="2">
    <location>
        <begin position="634"/>
        <end position="668"/>
    </location>
</feature>
<gene>
    <name evidence="3" type="ORF">QTG54_006209</name>
</gene>
<organism evidence="3 4">
    <name type="scientific">Skeletonema marinoi</name>
    <dbReference type="NCBI Taxonomy" id="267567"/>
    <lineage>
        <taxon>Eukaryota</taxon>
        <taxon>Sar</taxon>
        <taxon>Stramenopiles</taxon>
        <taxon>Ochrophyta</taxon>
        <taxon>Bacillariophyta</taxon>
        <taxon>Coscinodiscophyceae</taxon>
        <taxon>Thalassiosirophycidae</taxon>
        <taxon>Thalassiosirales</taxon>
        <taxon>Skeletonemataceae</taxon>
        <taxon>Skeletonema</taxon>
        <taxon>Skeletonema marinoi-dohrnii complex</taxon>
    </lineage>
</organism>
<accession>A0AAD8YC89</accession>
<feature type="region of interest" description="Disordered" evidence="2">
    <location>
        <begin position="464"/>
        <end position="557"/>
    </location>
</feature>
<evidence type="ECO:0000256" key="2">
    <source>
        <dbReference type="SAM" id="MobiDB-lite"/>
    </source>
</evidence>
<dbReference type="InterPro" id="IPR011990">
    <property type="entry name" value="TPR-like_helical_dom_sf"/>
</dbReference>
<feature type="compositionally biased region" description="Polar residues" evidence="2">
    <location>
        <begin position="206"/>
        <end position="217"/>
    </location>
</feature>
<dbReference type="SUPFAM" id="SSF48452">
    <property type="entry name" value="TPR-like"/>
    <property type="match status" value="2"/>
</dbReference>
<dbReference type="SMART" id="SM00386">
    <property type="entry name" value="HAT"/>
    <property type="match status" value="3"/>
</dbReference>
<feature type="region of interest" description="Disordered" evidence="2">
    <location>
        <begin position="569"/>
        <end position="622"/>
    </location>
</feature>
<dbReference type="GO" id="GO:0003729">
    <property type="term" value="F:mRNA binding"/>
    <property type="evidence" value="ECO:0007669"/>
    <property type="project" value="InterPro"/>
</dbReference>
<feature type="compositionally biased region" description="Low complexity" evidence="2">
    <location>
        <begin position="274"/>
        <end position="299"/>
    </location>
</feature>
<feature type="compositionally biased region" description="Acidic residues" evidence="2">
    <location>
        <begin position="156"/>
        <end position="167"/>
    </location>
</feature>
<name>A0AAD8YC89_9STRA</name>
<feature type="compositionally biased region" description="Low complexity" evidence="2">
    <location>
        <begin position="143"/>
        <end position="155"/>
    </location>
</feature>
<feature type="compositionally biased region" description="Basic and acidic residues" evidence="2">
    <location>
        <begin position="719"/>
        <end position="728"/>
    </location>
</feature>
<feature type="region of interest" description="Disordered" evidence="2">
    <location>
        <begin position="230"/>
        <end position="343"/>
    </location>
</feature>
<keyword evidence="1" id="KW-0802">TPR repeat</keyword>
<feature type="compositionally biased region" description="Polar residues" evidence="2">
    <location>
        <begin position="573"/>
        <end position="583"/>
    </location>
</feature>
<dbReference type="GO" id="GO:0006397">
    <property type="term" value="P:mRNA processing"/>
    <property type="evidence" value="ECO:0007669"/>
    <property type="project" value="InterPro"/>
</dbReference>
<dbReference type="InterPro" id="IPR044624">
    <property type="entry name" value="Mbb1-like"/>
</dbReference>
<dbReference type="EMBL" id="JATAAI010000009">
    <property type="protein sequence ID" value="KAK1743588.1"/>
    <property type="molecule type" value="Genomic_DNA"/>
</dbReference>
<feature type="region of interest" description="Disordered" evidence="2">
    <location>
        <begin position="400"/>
        <end position="448"/>
    </location>
</feature>
<dbReference type="InterPro" id="IPR003107">
    <property type="entry name" value="HAT"/>
</dbReference>
<feature type="compositionally biased region" description="Polar residues" evidence="2">
    <location>
        <begin position="101"/>
        <end position="126"/>
    </location>
</feature>
<dbReference type="PROSITE" id="PS50005">
    <property type="entry name" value="TPR"/>
    <property type="match status" value="1"/>
</dbReference>
<keyword evidence="4" id="KW-1185">Reference proteome</keyword>
<evidence type="ECO:0000313" key="4">
    <source>
        <dbReference type="Proteomes" id="UP001224775"/>
    </source>
</evidence>
<dbReference type="Proteomes" id="UP001224775">
    <property type="component" value="Unassembled WGS sequence"/>
</dbReference>
<dbReference type="PANTHER" id="PTHR44917">
    <property type="entry name" value="PROTEIN HIGH CHLOROPHYLL FLUORESCENT 107"/>
    <property type="match status" value="1"/>
</dbReference>
<proteinExistence type="predicted"/>
<dbReference type="PANTHER" id="PTHR44917:SF1">
    <property type="entry name" value="PROTEIN HIGH CHLOROPHYLL FLUORESCENT 107"/>
    <property type="match status" value="1"/>
</dbReference>
<feature type="region of interest" description="Disordered" evidence="2">
    <location>
        <begin position="1"/>
        <end position="217"/>
    </location>
</feature>
<feature type="compositionally biased region" description="Acidic residues" evidence="2">
    <location>
        <begin position="174"/>
        <end position="204"/>
    </location>
</feature>
<evidence type="ECO:0000313" key="3">
    <source>
        <dbReference type="EMBL" id="KAK1743588.1"/>
    </source>
</evidence>
<feature type="compositionally biased region" description="Polar residues" evidence="2">
    <location>
        <begin position="400"/>
        <end position="411"/>
    </location>
</feature>
<feature type="compositionally biased region" description="Basic and acidic residues" evidence="2">
    <location>
        <begin position="542"/>
        <end position="551"/>
    </location>
</feature>
<feature type="compositionally biased region" description="Polar residues" evidence="2">
    <location>
        <begin position="729"/>
        <end position="740"/>
    </location>
</feature>
<feature type="region of interest" description="Disordered" evidence="2">
    <location>
        <begin position="707"/>
        <end position="757"/>
    </location>
</feature>
<feature type="compositionally biased region" description="Polar residues" evidence="2">
    <location>
        <begin position="601"/>
        <end position="611"/>
    </location>
</feature>
<feature type="compositionally biased region" description="Polar residues" evidence="2">
    <location>
        <begin position="43"/>
        <end position="55"/>
    </location>
</feature>
<dbReference type="InterPro" id="IPR019734">
    <property type="entry name" value="TPR_rpt"/>
</dbReference>
<sequence length="1465" mass="161652">MPTPASTSTGSINNNGGGGRQLYTPAHFTLSKNPDLHGRFNALSPNTLQLTNSIDNLLDDDEGDASGGVSGSASSGGAMKEPQLSSHGSKQQRLRGRGGTPITTNKSSNASLNKNIGHDGTTTLDESNTEEDIIIKPTEFRRIQSQRQSSGSDGAFDSDDESMDELNFESSVHDDDDDDDDDDINIVDIERDDGDDIIDGDEENALSMSDGSTIASTIASGGVGSVVVGVIESPQKSTTKEQQPIRPTPKHSRRQGGGGSQPQHQQQHSRHPQRQQQHQQQRGGQQQQQHHPQQQYPHQHPSHHHPHQQPGYFSPLHPPPHNYQYLPYGGGSHHHPPSLHGVSPITLPSDYGQHYPPTNNNLGYAQQPPPLSTNNSSVGVAASSTHGSWSPIPEFNVNTSEWHPPGSQQNVGAATWGGGGASSYHPPHHQNYHHHHHQGMGGIPGHASPEFGFHAIPVSGHVSPEMFGGGGGDLRTLSPFMPNFGYPPPPQQHQQQQQPHHHPHQHHGSYAPPPPPQHEHPEQQDHHSIHSHPSSPIKKKGSPNERHRKDTASSVGSAFSGSAAAAAVSASANPTSPQSSVLKQTRPGLNLAPSDDGQHGWYNNNSNQNHYSPGGRSLAPPSQLSYQERYEHLSPQHQQGGGGVGGGGERRGNNTNNGQDVGSLGGLFESASLSPSRISSIAAMGDRQLKKGLSNDGNVNDVKKYMHPNSPALGASQEVRNHPGDSMHRTNNARPSSKSAFSGGSVVGGGGGDDEKQFIMESPTERQAFKEFGRNFRQREAESLGAARDYALASITKDSPGMYLPPATHWRVYLELADLAKRSNEIDASRQYYRRACQIQPNASQCWLEYSKLEEESGNLKRCADILEEGLQHCSTNENLLVRALKFYERTGHLDHSRQLLARLKDSSIEKSWKTILEGAQMEARAGRYSIAREWLKYLTHHVPWYGPLYKIHSEFERDYGDPAEAFSIVEKGLKELPRYGPLYLVAFRLLEKEDLSRKAYDLPKTMDMVSRADNISRELLWRVHFEAAQSQERAAVLLMGEKPKLSLKKALYATRRSYSKAIMLSPPNLVWKIWLASGRTEVSCGNTNGARDLFLRAYDCVTEKGRSTVLLECARLEEFCGDLALSRSILCKARNEHGTSDWKVWLSSVNLECRCGLRERAIVFAQDALDIHRGTGRLWAALIQLRHEDGEMSQMKVLKLALKSVPKSGEVWCEGARISLNPFCPTFDLQAASRHLVFAARFTPQYGDSFLEQLRLDMIGKWLVPLAEPLINKMYDAFLKSNKMGREEAYQFITQCTKKAADAMKAQLKRKPNSIAKDVVDTSELELHCCSANPNYGHLWFQCRVSPIDSAREVIAEAKDVMASDIINYSYIYVAAMVRRAGIMMIIHHPEIVDSNGVENPYNDFDRFVNQQLRLAPTLDAILSENEASGSMFVTGLTDSNKRWNTYSLAEKRRILFGSDSLVN</sequence>